<keyword evidence="3 7" id="KW-0547">Nucleotide-binding</keyword>
<evidence type="ECO:0000256" key="4">
    <source>
        <dbReference type="ARBA" id="ARBA00022840"/>
    </source>
</evidence>
<gene>
    <name evidence="9" type="ORF">GCM10010470_20370</name>
</gene>
<feature type="region of interest" description="Disordered" evidence="8">
    <location>
        <begin position="504"/>
        <end position="542"/>
    </location>
</feature>
<dbReference type="InterPro" id="IPR029047">
    <property type="entry name" value="HSP70_peptide-bd_sf"/>
</dbReference>
<dbReference type="Gene3D" id="3.90.640.10">
    <property type="entry name" value="Actin, Chain A, domain 4"/>
    <property type="match status" value="1"/>
</dbReference>
<evidence type="ECO:0000256" key="3">
    <source>
        <dbReference type="ARBA" id="ARBA00022741"/>
    </source>
</evidence>
<comment type="similarity">
    <text evidence="1 7">Belongs to the heat shock protein 70 family.</text>
</comment>
<evidence type="ECO:0000256" key="2">
    <source>
        <dbReference type="ARBA" id="ARBA00022553"/>
    </source>
</evidence>
<feature type="compositionally biased region" description="Basic and acidic residues" evidence="8">
    <location>
        <begin position="533"/>
        <end position="542"/>
    </location>
</feature>
<feature type="compositionally biased region" description="Polar residues" evidence="8">
    <location>
        <begin position="510"/>
        <end position="523"/>
    </location>
</feature>
<evidence type="ECO:0000313" key="9">
    <source>
        <dbReference type="EMBL" id="GAA2786061.1"/>
    </source>
</evidence>
<evidence type="ECO:0000313" key="10">
    <source>
        <dbReference type="Proteomes" id="UP001500979"/>
    </source>
</evidence>
<dbReference type="Pfam" id="PF00012">
    <property type="entry name" value="HSP70"/>
    <property type="match status" value="2"/>
</dbReference>
<keyword evidence="2" id="KW-0597">Phosphoprotein</keyword>
<dbReference type="EMBL" id="BAAAUX010000011">
    <property type="protein sequence ID" value="GAA2786061.1"/>
    <property type="molecule type" value="Genomic_DNA"/>
</dbReference>
<name>A0ABN3VA41_9PSEU</name>
<organism evidence="9 10">
    <name type="scientific">Saccharopolyspora taberi</name>
    <dbReference type="NCBI Taxonomy" id="60895"/>
    <lineage>
        <taxon>Bacteria</taxon>
        <taxon>Bacillati</taxon>
        <taxon>Actinomycetota</taxon>
        <taxon>Actinomycetes</taxon>
        <taxon>Pseudonocardiales</taxon>
        <taxon>Pseudonocardiaceae</taxon>
        <taxon>Saccharopolyspora</taxon>
    </lineage>
</organism>
<dbReference type="SUPFAM" id="SSF100920">
    <property type="entry name" value="Heat shock protein 70kD (HSP70), peptide-binding domain"/>
    <property type="match status" value="1"/>
</dbReference>
<keyword evidence="5" id="KW-0346">Stress response</keyword>
<dbReference type="InterPro" id="IPR018181">
    <property type="entry name" value="Heat_shock_70_CS"/>
</dbReference>
<keyword evidence="4 7" id="KW-0067">ATP-binding</keyword>
<sequence>MESSRVYGIDLGTTHSCVSYVDEASGRPTVAANAEGELTTPSVVLFEDEETRVVGREAKNSATLSADRVVEMVKRQMGVPDWRFPFGDREFSPEEISSYILRKVAGDTGTLVGGEVRDVVITCPAYFGISERDATAKAGEIAGLNVREVINEPTAAAISYGVHDSEDQVLLVYDLGGGTFDVTIIEISGGSITVIATGGDHWLGGRDWDEKIVTHLAKAWQEETGSADDPLDSEETQQDLWQRAEAAKRALTARPETKVPVSHAGQRVSVTLTREKFDELSRSLLNRTVEYTKDVIATAKELGSDRLDKILLVGGSTRMPQVGERLAEEFGIETVVHEPDQAVAKGAAIYGQKLLLGERIEIARKKHGTEAEAAKAVADDFGMRRETVEKLAAMSVTNVASHSFGIVVVSDADGERRQFISNLVFSQDRLPASRNKTYYTEEANQPVVELRIMENTHRSELVDMEEGKEVGSAVLGMKAGLPELAPVEVTFELQRDGRLQVTGRDLSEGGETTTAKIETNRSLSAEEMAQAKSDAKGIKVSG</sequence>
<dbReference type="PANTHER" id="PTHR19375">
    <property type="entry name" value="HEAT SHOCK PROTEIN 70KDA"/>
    <property type="match status" value="1"/>
</dbReference>
<evidence type="ECO:0000256" key="8">
    <source>
        <dbReference type="SAM" id="MobiDB-lite"/>
    </source>
</evidence>
<protein>
    <submittedName>
        <fullName evidence="9">Hsp70 family protein</fullName>
    </submittedName>
</protein>
<comment type="caution">
    <text evidence="9">The sequence shown here is derived from an EMBL/GenBank/DDBJ whole genome shotgun (WGS) entry which is preliminary data.</text>
</comment>
<dbReference type="Proteomes" id="UP001500979">
    <property type="component" value="Unassembled WGS sequence"/>
</dbReference>
<evidence type="ECO:0000256" key="5">
    <source>
        <dbReference type="ARBA" id="ARBA00023016"/>
    </source>
</evidence>
<dbReference type="PROSITE" id="PS01036">
    <property type="entry name" value="HSP70_3"/>
    <property type="match status" value="1"/>
</dbReference>
<dbReference type="CDD" id="cd24029">
    <property type="entry name" value="ASKHA_NBD_HSP70_DnaK_HscA_HscC"/>
    <property type="match status" value="1"/>
</dbReference>
<evidence type="ECO:0000256" key="6">
    <source>
        <dbReference type="ARBA" id="ARBA00023186"/>
    </source>
</evidence>
<dbReference type="PROSITE" id="PS00297">
    <property type="entry name" value="HSP70_1"/>
    <property type="match status" value="1"/>
</dbReference>
<reference evidence="9 10" key="1">
    <citation type="journal article" date="2019" name="Int. J. Syst. Evol. Microbiol.">
        <title>The Global Catalogue of Microorganisms (GCM) 10K type strain sequencing project: providing services to taxonomists for standard genome sequencing and annotation.</title>
        <authorList>
            <consortium name="The Broad Institute Genomics Platform"/>
            <consortium name="The Broad Institute Genome Sequencing Center for Infectious Disease"/>
            <person name="Wu L."/>
            <person name="Ma J."/>
        </authorList>
    </citation>
    <scope>NUCLEOTIDE SEQUENCE [LARGE SCALE GENOMIC DNA]</scope>
    <source>
        <strain evidence="9 10">JCM 9383</strain>
    </source>
</reference>
<evidence type="ECO:0000256" key="7">
    <source>
        <dbReference type="RuleBase" id="RU003322"/>
    </source>
</evidence>
<dbReference type="SUPFAM" id="SSF53067">
    <property type="entry name" value="Actin-like ATPase domain"/>
    <property type="match status" value="2"/>
</dbReference>
<dbReference type="PROSITE" id="PS00329">
    <property type="entry name" value="HSP70_2"/>
    <property type="match status" value="1"/>
</dbReference>
<dbReference type="PRINTS" id="PR00301">
    <property type="entry name" value="HEATSHOCK70"/>
</dbReference>
<accession>A0ABN3VA41</accession>
<dbReference type="Gene3D" id="2.60.34.10">
    <property type="entry name" value="Substrate Binding Domain Of DNAk, Chain A, domain 1"/>
    <property type="match status" value="1"/>
</dbReference>
<dbReference type="Gene3D" id="3.30.420.40">
    <property type="match status" value="2"/>
</dbReference>
<proteinExistence type="inferred from homology"/>
<keyword evidence="10" id="KW-1185">Reference proteome</keyword>
<evidence type="ECO:0000256" key="1">
    <source>
        <dbReference type="ARBA" id="ARBA00007381"/>
    </source>
</evidence>
<dbReference type="InterPro" id="IPR013126">
    <property type="entry name" value="Hsp_70_fam"/>
</dbReference>
<keyword evidence="6" id="KW-0143">Chaperone</keyword>
<dbReference type="RefSeq" id="WP_344679307.1">
    <property type="nucleotide sequence ID" value="NZ_BAAAUX010000011.1"/>
</dbReference>
<dbReference type="InterPro" id="IPR043129">
    <property type="entry name" value="ATPase_NBD"/>
</dbReference>